<proteinExistence type="predicted"/>
<comment type="caution">
    <text evidence="1">The sequence shown here is derived from an EMBL/GenBank/DDBJ whole genome shotgun (WGS) entry which is preliminary data.</text>
</comment>
<dbReference type="EMBL" id="UWOC01000192">
    <property type="protein sequence ID" value="VCU10824.1"/>
    <property type="molecule type" value="Genomic_DNA"/>
</dbReference>
<sequence>MTDTPHLGLPTLAAAQAQKHVTHNEALHRLDALVMLAVADRDLAAPPAAPAEGDRYLVPTGAAGGFAGRAGQIAHYVDGGWDFYAPRPGWLCWVADEGVLLAWTGAAWRPVVETGLTGAALQNLGMLGVGTTADAGNPFAVKLNNALWAARGVGEGGDGSLRYKLNKESAAGTLSLLMQTAWSGRAEIGLAGDDDLRFKVSPDGAAWFDALRIDRASGRVFFPATGGPREVLTADREYFVRTDGSDTNVGALNSPGGAFRTFQCAVDVVRETLDLAGRAVTIRAGNAGVFGGVTVRGPLVGARGPDALALIGDTTDPTRVVMQTADATSVMRGEDGAQFTASGFKLTSMAGVLIDAARFSSVMVQGPMDFGATGPAGDHLFARRMSYLGISGAYTISGGGRNHYRAANNSIVSAQSVTVTAIGTPAFSQAVIGLTAIAELILTPATFAGSINGPQYIIDANSVLIAPGTVLPGSSPGALATGGQIA</sequence>
<evidence type="ECO:0000313" key="2">
    <source>
        <dbReference type="Proteomes" id="UP000289200"/>
    </source>
</evidence>
<evidence type="ECO:0008006" key="3">
    <source>
        <dbReference type="Google" id="ProtNLM"/>
    </source>
</evidence>
<accession>A0A3S4CJL7</accession>
<reference evidence="2" key="1">
    <citation type="submission" date="2018-10" db="EMBL/GenBank/DDBJ databases">
        <authorList>
            <person name="Peiro R."/>
            <person name="Begona"/>
            <person name="Cbmso G."/>
            <person name="Lopez M."/>
            <person name="Gonzalez S."/>
            <person name="Sacristan E."/>
            <person name="Castillo E."/>
        </authorList>
    </citation>
    <scope>NUCLEOTIDE SEQUENCE [LARGE SCALE GENOMIC DNA]</scope>
</reference>
<dbReference type="Proteomes" id="UP000289200">
    <property type="component" value="Unassembled WGS sequence"/>
</dbReference>
<protein>
    <recommendedName>
        <fullName evidence="3">DUF2793 domain-containing protein</fullName>
    </recommendedName>
</protein>
<dbReference type="RefSeq" id="WP_129611193.1">
    <property type="nucleotide sequence ID" value="NZ_UWOC01000192.1"/>
</dbReference>
<dbReference type="OrthoDB" id="564699at2"/>
<gene>
    <name evidence="1" type="ORF">RHODGE_RHODGE_04389</name>
</gene>
<organism evidence="1 2">
    <name type="scientific">Rhodoplanes serenus</name>
    <dbReference type="NCBI Taxonomy" id="200615"/>
    <lineage>
        <taxon>Bacteria</taxon>
        <taxon>Pseudomonadati</taxon>
        <taxon>Pseudomonadota</taxon>
        <taxon>Alphaproteobacteria</taxon>
        <taxon>Hyphomicrobiales</taxon>
        <taxon>Nitrobacteraceae</taxon>
        <taxon>Rhodoplanes</taxon>
    </lineage>
</organism>
<name>A0A3S4CJL7_9BRAD</name>
<dbReference type="AlphaFoldDB" id="A0A3S4CJL7"/>
<dbReference type="Pfam" id="PF10983">
    <property type="entry name" value="DUF2793"/>
    <property type="match status" value="1"/>
</dbReference>
<keyword evidence="2" id="KW-1185">Reference proteome</keyword>
<dbReference type="InterPro" id="IPR021251">
    <property type="entry name" value="DUF2793"/>
</dbReference>
<evidence type="ECO:0000313" key="1">
    <source>
        <dbReference type="EMBL" id="VCU10824.1"/>
    </source>
</evidence>